<organism evidence="2 3">
    <name type="scientific">Rhizoctonia solani</name>
    <dbReference type="NCBI Taxonomy" id="456999"/>
    <lineage>
        <taxon>Eukaryota</taxon>
        <taxon>Fungi</taxon>
        <taxon>Dikarya</taxon>
        <taxon>Basidiomycota</taxon>
        <taxon>Agaricomycotina</taxon>
        <taxon>Agaricomycetes</taxon>
        <taxon>Cantharellales</taxon>
        <taxon>Ceratobasidiaceae</taxon>
        <taxon>Rhizoctonia</taxon>
    </lineage>
</organism>
<dbReference type="Proteomes" id="UP000663827">
    <property type="component" value="Unassembled WGS sequence"/>
</dbReference>
<sequence length="191" mass="20677">MATLTLSESSPTNTTLVDPYGVLVYEKFGLQVSTPCRFTKEITTIKRNGQILATVKWATFGGSELAMGGISAPLNDVFPKSSILSDLIILRMKNLSSRVFTTASGEKLKWKYKSKLECVSPDSGLPLATYNYKILGGIRNKKSTLEISPNARHLIDIIVVTWVIYEKKARDNGIAEGVSSGVEAAVSASTA</sequence>
<dbReference type="EMBL" id="CAJNJQ010001123">
    <property type="protein sequence ID" value="CAE7121135.1"/>
    <property type="molecule type" value="Genomic_DNA"/>
</dbReference>
<feature type="domain" description="DUF6593" evidence="1">
    <location>
        <begin position="10"/>
        <end position="171"/>
    </location>
</feature>
<dbReference type="InterPro" id="IPR046528">
    <property type="entry name" value="DUF6593"/>
</dbReference>
<accession>A0A8H3DZE0</accession>
<dbReference type="Pfam" id="PF20236">
    <property type="entry name" value="DUF6593"/>
    <property type="match status" value="1"/>
</dbReference>
<proteinExistence type="predicted"/>
<evidence type="ECO:0000259" key="1">
    <source>
        <dbReference type="Pfam" id="PF20236"/>
    </source>
</evidence>
<comment type="caution">
    <text evidence="2">The sequence shown here is derived from an EMBL/GenBank/DDBJ whole genome shotgun (WGS) entry which is preliminary data.</text>
</comment>
<protein>
    <recommendedName>
        <fullName evidence="1">DUF6593 domain-containing protein</fullName>
    </recommendedName>
</protein>
<dbReference type="AlphaFoldDB" id="A0A8H3DZE0"/>
<gene>
    <name evidence="2" type="ORF">RDB_LOCUS55917</name>
</gene>
<evidence type="ECO:0000313" key="2">
    <source>
        <dbReference type="EMBL" id="CAE7121135.1"/>
    </source>
</evidence>
<evidence type="ECO:0000313" key="3">
    <source>
        <dbReference type="Proteomes" id="UP000663827"/>
    </source>
</evidence>
<reference evidence="2" key="1">
    <citation type="submission" date="2021-01" db="EMBL/GenBank/DDBJ databases">
        <authorList>
            <person name="Kaushik A."/>
        </authorList>
    </citation>
    <scope>NUCLEOTIDE SEQUENCE</scope>
    <source>
        <strain evidence="2">AG5</strain>
    </source>
</reference>
<name>A0A8H3DZE0_9AGAM</name>